<accession>A0A379TEZ7</accession>
<keyword evidence="2" id="KW-0472">Membrane</keyword>
<keyword evidence="3" id="KW-0808">Transferase</keyword>
<dbReference type="EC" id="2.7.3.-" evidence="3"/>
<sequence>MRAKTPIFDNEGNVIGVVSIGYLVSKIDSWRLDFLLPMAGVFVLLLMVLMLLSWFFRRAYPPTNAGDGTETDCPRGTPAGSAV</sequence>
<keyword evidence="2" id="KW-1133">Transmembrane helix</keyword>
<reference evidence="3 4" key="1">
    <citation type="submission" date="2018-06" db="EMBL/GenBank/DDBJ databases">
        <authorList>
            <consortium name="Pathogen Informatics"/>
            <person name="Doyle S."/>
        </authorList>
    </citation>
    <scope>NUCLEOTIDE SEQUENCE [LARGE SCALE GENOMIC DNA]</scope>
    <source>
        <strain evidence="3 4">NCTC8297</strain>
    </source>
</reference>
<feature type="transmembrane region" description="Helical" evidence="2">
    <location>
        <begin position="34"/>
        <end position="56"/>
    </location>
</feature>
<protein>
    <submittedName>
        <fullName evidence="3">Sensor kinase</fullName>
        <ecNumber evidence="3">2.7.13.3</ecNumber>
        <ecNumber evidence="3">2.7.3.-</ecNumber>
    </submittedName>
</protein>
<dbReference type="SUPFAM" id="SSF103190">
    <property type="entry name" value="Sensory domain-like"/>
    <property type="match status" value="1"/>
</dbReference>
<feature type="region of interest" description="Disordered" evidence="1">
    <location>
        <begin position="63"/>
        <end position="83"/>
    </location>
</feature>
<gene>
    <name evidence="3" type="primary">dpiB_2</name>
    <name evidence="3" type="ORF">NCTC8297_04193</name>
</gene>
<organism evidence="3 4">
    <name type="scientific">Salmonella enterica subsp. arizonae</name>
    <dbReference type="NCBI Taxonomy" id="59203"/>
    <lineage>
        <taxon>Bacteria</taxon>
        <taxon>Pseudomonadati</taxon>
        <taxon>Pseudomonadota</taxon>
        <taxon>Gammaproteobacteria</taxon>
        <taxon>Enterobacterales</taxon>
        <taxon>Enterobacteriaceae</taxon>
        <taxon>Salmonella</taxon>
    </lineage>
</organism>
<keyword evidence="3" id="KW-0418">Kinase</keyword>
<dbReference type="Gene3D" id="3.30.450.20">
    <property type="entry name" value="PAS domain"/>
    <property type="match status" value="1"/>
</dbReference>
<dbReference type="Proteomes" id="UP000254741">
    <property type="component" value="Unassembled WGS sequence"/>
</dbReference>
<name>A0A379TEZ7_SALER</name>
<dbReference type="EMBL" id="UGXG01000002">
    <property type="protein sequence ID" value="SUG48873.1"/>
    <property type="molecule type" value="Genomic_DNA"/>
</dbReference>
<evidence type="ECO:0000313" key="4">
    <source>
        <dbReference type="Proteomes" id="UP000254741"/>
    </source>
</evidence>
<dbReference type="AlphaFoldDB" id="A0A379TEZ7"/>
<dbReference type="InterPro" id="IPR029151">
    <property type="entry name" value="Sensor-like_sf"/>
</dbReference>
<dbReference type="GO" id="GO:0004673">
    <property type="term" value="F:protein histidine kinase activity"/>
    <property type="evidence" value="ECO:0007669"/>
    <property type="project" value="UniProtKB-EC"/>
</dbReference>
<keyword evidence="2" id="KW-0812">Transmembrane</keyword>
<evidence type="ECO:0000256" key="2">
    <source>
        <dbReference type="SAM" id="Phobius"/>
    </source>
</evidence>
<evidence type="ECO:0000313" key="3">
    <source>
        <dbReference type="EMBL" id="SUG48873.1"/>
    </source>
</evidence>
<evidence type="ECO:0000256" key="1">
    <source>
        <dbReference type="SAM" id="MobiDB-lite"/>
    </source>
</evidence>
<dbReference type="EC" id="2.7.13.3" evidence="3"/>
<proteinExistence type="predicted"/>